<reference evidence="1 2" key="1">
    <citation type="submission" date="2021-03" db="EMBL/GenBank/DDBJ databases">
        <title>novel species isolated from a fishpond in China.</title>
        <authorList>
            <person name="Lu H."/>
            <person name="Cai Z."/>
        </authorList>
    </citation>
    <scope>NUCLEOTIDE SEQUENCE [LARGE SCALE GENOMIC DNA]</scope>
    <source>
        <strain evidence="1 2">Y57</strain>
    </source>
</reference>
<dbReference type="EMBL" id="JAFKCS010000053">
    <property type="protein sequence ID" value="MBN7822352.1"/>
    <property type="molecule type" value="Genomic_DNA"/>
</dbReference>
<evidence type="ECO:0000313" key="2">
    <source>
        <dbReference type="Proteomes" id="UP000663992"/>
    </source>
</evidence>
<dbReference type="RefSeq" id="WP_206596290.1">
    <property type="nucleotide sequence ID" value="NZ_JAFKCS010000053.1"/>
</dbReference>
<keyword evidence="2" id="KW-1185">Reference proteome</keyword>
<comment type="caution">
    <text evidence="1">The sequence shown here is derived from an EMBL/GenBank/DDBJ whole genome shotgun (WGS) entry which is preliminary data.</text>
</comment>
<name>A0ABS3CZ01_9ALTE</name>
<evidence type="ECO:0000313" key="1">
    <source>
        <dbReference type="EMBL" id="MBN7822352.1"/>
    </source>
</evidence>
<dbReference type="Proteomes" id="UP000663992">
    <property type="component" value="Unassembled WGS sequence"/>
</dbReference>
<organism evidence="1 2">
    <name type="scientific">Bowmanella yangjiangensis</name>
    <dbReference type="NCBI Taxonomy" id="2811230"/>
    <lineage>
        <taxon>Bacteria</taxon>
        <taxon>Pseudomonadati</taxon>
        <taxon>Pseudomonadota</taxon>
        <taxon>Gammaproteobacteria</taxon>
        <taxon>Alteromonadales</taxon>
        <taxon>Alteromonadaceae</taxon>
        <taxon>Bowmanella</taxon>
    </lineage>
</organism>
<accession>A0ABS3CZ01</accession>
<sequence>MIYTSTRAAIVSALAADAIDNTSKQAWQKLYRAGYEDGFDLATLARSSQGELSRCDVDCWVHARLHSQLKDRHWHVLLAKYSTHRERKKAAIQALIPIIATPAPHQFLSMAVYTWAIPKLPGVEGKRSTDMIVLEKWFYDMNNWGDGGRPEQTRRRWRSGVRSVLEEMLQEAEAAAEQILTAEGLLLSAAA</sequence>
<proteinExistence type="predicted"/>
<protein>
    <submittedName>
        <fullName evidence="1">Uncharacterized protein</fullName>
    </submittedName>
</protein>
<gene>
    <name evidence="1" type="ORF">J0A65_20970</name>
</gene>